<dbReference type="Pfam" id="PF11377">
    <property type="entry name" value="DUF3180"/>
    <property type="match status" value="1"/>
</dbReference>
<accession>A0A6J6C2N5</accession>
<name>A0A6J6C2N5_9ZZZZ</name>
<dbReference type="InterPro" id="IPR021517">
    <property type="entry name" value="DUF3180"/>
</dbReference>
<keyword evidence="1" id="KW-1133">Transmembrane helix</keyword>
<dbReference type="EMBL" id="CAEZST010000006">
    <property type="protein sequence ID" value="CAB4544548.1"/>
    <property type="molecule type" value="Genomic_DNA"/>
</dbReference>
<sequence length="157" mass="16697">MRSLPPTQLLLFLAIGLVAGLSSSQLATGLGYSFLVSPNSLLLVLPLIAIAIYIASYPIYRYRKKAEKFEPGPRPTRPNPFFAFRVLVVARAVALTGSLFAGWHLGQLMWLISFSVAPVGLVVPTLLGLLGSASMLGGGLLAEFNCRAPKDPGEGAE</sequence>
<organism evidence="2">
    <name type="scientific">freshwater metagenome</name>
    <dbReference type="NCBI Taxonomy" id="449393"/>
    <lineage>
        <taxon>unclassified sequences</taxon>
        <taxon>metagenomes</taxon>
        <taxon>ecological metagenomes</taxon>
    </lineage>
</organism>
<feature type="transmembrane region" description="Helical" evidence="1">
    <location>
        <begin position="81"/>
        <end position="103"/>
    </location>
</feature>
<feature type="transmembrane region" description="Helical" evidence="1">
    <location>
        <begin position="40"/>
        <end position="60"/>
    </location>
</feature>
<reference evidence="2" key="1">
    <citation type="submission" date="2020-05" db="EMBL/GenBank/DDBJ databases">
        <authorList>
            <person name="Chiriac C."/>
            <person name="Salcher M."/>
            <person name="Ghai R."/>
            <person name="Kavagutti S V."/>
        </authorList>
    </citation>
    <scope>NUCLEOTIDE SEQUENCE</scope>
</reference>
<gene>
    <name evidence="2" type="ORF">UFOPK1503_00513</name>
</gene>
<evidence type="ECO:0000256" key="1">
    <source>
        <dbReference type="SAM" id="Phobius"/>
    </source>
</evidence>
<evidence type="ECO:0000313" key="2">
    <source>
        <dbReference type="EMBL" id="CAB4544548.1"/>
    </source>
</evidence>
<dbReference type="AlphaFoldDB" id="A0A6J6C2N5"/>
<keyword evidence="1" id="KW-0472">Membrane</keyword>
<feature type="transmembrane region" description="Helical" evidence="1">
    <location>
        <begin position="109"/>
        <end position="130"/>
    </location>
</feature>
<protein>
    <submittedName>
        <fullName evidence="2">Unannotated protein</fullName>
    </submittedName>
</protein>
<proteinExistence type="predicted"/>
<keyword evidence="1" id="KW-0812">Transmembrane</keyword>